<reference evidence="1 2" key="1">
    <citation type="submission" date="2019-05" db="EMBL/GenBank/DDBJ databases">
        <title>Mikania micrantha, genome provides insights into the molecular mechanism of rapid growth.</title>
        <authorList>
            <person name="Liu B."/>
        </authorList>
    </citation>
    <scope>NUCLEOTIDE SEQUENCE [LARGE SCALE GENOMIC DNA]</scope>
    <source>
        <strain evidence="1">NLD-2019</strain>
        <tissue evidence="1">Leaf</tissue>
    </source>
</reference>
<accession>A0A5N6LQ81</accession>
<keyword evidence="2" id="KW-1185">Reference proteome</keyword>
<dbReference type="AlphaFoldDB" id="A0A5N6LQ81"/>
<evidence type="ECO:0000313" key="1">
    <source>
        <dbReference type="EMBL" id="KAD2394339.1"/>
    </source>
</evidence>
<dbReference type="Proteomes" id="UP000326396">
    <property type="component" value="Linkage Group LG9"/>
</dbReference>
<dbReference type="EMBL" id="SZYD01000019">
    <property type="protein sequence ID" value="KAD2394339.1"/>
    <property type="molecule type" value="Genomic_DNA"/>
</dbReference>
<protein>
    <submittedName>
        <fullName evidence="1">Uncharacterized protein</fullName>
    </submittedName>
</protein>
<gene>
    <name evidence="1" type="ORF">E3N88_41316</name>
</gene>
<name>A0A5N6LQ81_9ASTR</name>
<sequence>MPNIIFNSPTDAWTTNKLLLRYCRLPVAREQPEKLRERFQENIGTELQRLREEAVTSAGEDNLCGASCRWEAHENGND</sequence>
<evidence type="ECO:0000313" key="2">
    <source>
        <dbReference type="Proteomes" id="UP000326396"/>
    </source>
</evidence>
<comment type="caution">
    <text evidence="1">The sequence shown here is derived from an EMBL/GenBank/DDBJ whole genome shotgun (WGS) entry which is preliminary data.</text>
</comment>
<organism evidence="1 2">
    <name type="scientific">Mikania micrantha</name>
    <name type="common">bitter vine</name>
    <dbReference type="NCBI Taxonomy" id="192012"/>
    <lineage>
        <taxon>Eukaryota</taxon>
        <taxon>Viridiplantae</taxon>
        <taxon>Streptophyta</taxon>
        <taxon>Embryophyta</taxon>
        <taxon>Tracheophyta</taxon>
        <taxon>Spermatophyta</taxon>
        <taxon>Magnoliopsida</taxon>
        <taxon>eudicotyledons</taxon>
        <taxon>Gunneridae</taxon>
        <taxon>Pentapetalae</taxon>
        <taxon>asterids</taxon>
        <taxon>campanulids</taxon>
        <taxon>Asterales</taxon>
        <taxon>Asteraceae</taxon>
        <taxon>Asteroideae</taxon>
        <taxon>Heliantheae alliance</taxon>
        <taxon>Eupatorieae</taxon>
        <taxon>Mikania</taxon>
    </lineage>
</organism>
<proteinExistence type="predicted"/>